<comment type="catalytic activity">
    <reaction evidence="1">
        <text>L-aspartyl-tRNA(Asn) + L-glutamine + ATP + H2O = L-asparaginyl-tRNA(Asn) + L-glutamate + ADP + phosphate + 2 H(+)</text>
        <dbReference type="Rhea" id="RHEA:14513"/>
        <dbReference type="Rhea" id="RHEA-COMP:9674"/>
        <dbReference type="Rhea" id="RHEA-COMP:9677"/>
        <dbReference type="ChEBI" id="CHEBI:15377"/>
        <dbReference type="ChEBI" id="CHEBI:15378"/>
        <dbReference type="ChEBI" id="CHEBI:29985"/>
        <dbReference type="ChEBI" id="CHEBI:30616"/>
        <dbReference type="ChEBI" id="CHEBI:43474"/>
        <dbReference type="ChEBI" id="CHEBI:58359"/>
        <dbReference type="ChEBI" id="CHEBI:78515"/>
        <dbReference type="ChEBI" id="CHEBI:78516"/>
        <dbReference type="ChEBI" id="CHEBI:456216"/>
    </reaction>
</comment>
<dbReference type="Gene3D" id="1.10.20.60">
    <property type="entry name" value="Glu-tRNAGln amidotransferase C subunit, N-terminal domain"/>
    <property type="match status" value="1"/>
</dbReference>
<evidence type="ECO:0000313" key="2">
    <source>
        <dbReference type="EMBL" id="GLJ96081.1"/>
    </source>
</evidence>
<keyword evidence="1" id="KW-0067">ATP-binding</keyword>
<keyword evidence="1" id="KW-0648">Protein biosynthesis</keyword>
<comment type="catalytic activity">
    <reaction evidence="1">
        <text>L-glutamyl-tRNA(Gln) + L-glutamine + ATP + H2O = L-glutaminyl-tRNA(Gln) + L-glutamate + ADP + phosphate + H(+)</text>
        <dbReference type="Rhea" id="RHEA:17521"/>
        <dbReference type="Rhea" id="RHEA-COMP:9681"/>
        <dbReference type="Rhea" id="RHEA-COMP:9684"/>
        <dbReference type="ChEBI" id="CHEBI:15377"/>
        <dbReference type="ChEBI" id="CHEBI:15378"/>
        <dbReference type="ChEBI" id="CHEBI:29985"/>
        <dbReference type="ChEBI" id="CHEBI:30616"/>
        <dbReference type="ChEBI" id="CHEBI:43474"/>
        <dbReference type="ChEBI" id="CHEBI:58359"/>
        <dbReference type="ChEBI" id="CHEBI:78520"/>
        <dbReference type="ChEBI" id="CHEBI:78521"/>
        <dbReference type="ChEBI" id="CHEBI:456216"/>
    </reaction>
</comment>
<dbReference type="GO" id="GO:0070681">
    <property type="term" value="P:glutaminyl-tRNAGln biosynthesis via transamidation"/>
    <property type="evidence" value="ECO:0007669"/>
    <property type="project" value="TreeGrafter"/>
</dbReference>
<dbReference type="EMBL" id="BSER01000009">
    <property type="protein sequence ID" value="GLJ96081.1"/>
    <property type="molecule type" value="Genomic_DNA"/>
</dbReference>
<organism evidence="2 3">
    <name type="scientific">Microbacterium dextranolyticum</name>
    <dbReference type="NCBI Taxonomy" id="36806"/>
    <lineage>
        <taxon>Bacteria</taxon>
        <taxon>Bacillati</taxon>
        <taxon>Actinomycetota</taxon>
        <taxon>Actinomycetes</taxon>
        <taxon>Micrococcales</taxon>
        <taxon>Microbacteriaceae</taxon>
        <taxon>Microbacterium</taxon>
    </lineage>
</organism>
<protein>
    <recommendedName>
        <fullName evidence="1">Aspartyl/glutamyl-tRNA(Asn/Gln) amidotransferase subunit C</fullName>
        <shortName evidence="1">Asp/Glu-ADT subunit C</shortName>
        <ecNumber evidence="1">6.3.5.-</ecNumber>
    </recommendedName>
</protein>
<evidence type="ECO:0000256" key="1">
    <source>
        <dbReference type="HAMAP-Rule" id="MF_00122"/>
    </source>
</evidence>
<dbReference type="GO" id="GO:0006450">
    <property type="term" value="P:regulation of translational fidelity"/>
    <property type="evidence" value="ECO:0007669"/>
    <property type="project" value="InterPro"/>
</dbReference>
<dbReference type="SUPFAM" id="SSF141000">
    <property type="entry name" value="Glu-tRNAGln amidotransferase C subunit"/>
    <property type="match status" value="1"/>
</dbReference>
<gene>
    <name evidence="1 2" type="primary">gatC</name>
    <name evidence="2" type="ORF">GCM10017591_21440</name>
</gene>
<accession>A0A9W6HMS1</accession>
<keyword evidence="3" id="KW-1185">Reference proteome</keyword>
<reference evidence="2" key="1">
    <citation type="journal article" date="2014" name="Int. J. Syst. Evol. Microbiol.">
        <title>Complete genome sequence of Corynebacterium casei LMG S-19264T (=DSM 44701T), isolated from a smear-ripened cheese.</title>
        <authorList>
            <consortium name="US DOE Joint Genome Institute (JGI-PGF)"/>
            <person name="Walter F."/>
            <person name="Albersmeier A."/>
            <person name="Kalinowski J."/>
            <person name="Ruckert C."/>
        </authorList>
    </citation>
    <scope>NUCLEOTIDE SEQUENCE</scope>
    <source>
        <strain evidence="2">VKM Ac-1940</strain>
    </source>
</reference>
<dbReference type="InterPro" id="IPR036113">
    <property type="entry name" value="Asp/Glu-ADT_sf_sub_c"/>
</dbReference>
<comment type="function">
    <text evidence="1">Allows the formation of correctly charged Asn-tRNA(Asn) or Gln-tRNA(Gln) through the transamidation of misacylated Asp-tRNA(Asn) or Glu-tRNA(Gln) in organisms which lack either or both of asparaginyl-tRNA or glutaminyl-tRNA synthetases. The reaction takes place in the presence of glutamine and ATP through an activated phospho-Asp-tRNA(Asn) or phospho-Glu-tRNA(Gln).</text>
</comment>
<dbReference type="GO" id="GO:0050567">
    <property type="term" value="F:glutaminyl-tRNA synthase (glutamine-hydrolyzing) activity"/>
    <property type="evidence" value="ECO:0007669"/>
    <property type="project" value="UniProtKB-UniRule"/>
</dbReference>
<dbReference type="HAMAP" id="MF_00122">
    <property type="entry name" value="GatC"/>
    <property type="match status" value="1"/>
</dbReference>
<name>A0A9W6HMS1_9MICO</name>
<dbReference type="PANTHER" id="PTHR15004:SF0">
    <property type="entry name" value="GLUTAMYL-TRNA(GLN) AMIDOTRANSFERASE SUBUNIT C, MITOCHONDRIAL"/>
    <property type="match status" value="1"/>
</dbReference>
<evidence type="ECO:0000313" key="3">
    <source>
        <dbReference type="Proteomes" id="UP001142291"/>
    </source>
</evidence>
<keyword evidence="1" id="KW-0436">Ligase</keyword>
<dbReference type="GO" id="GO:0005524">
    <property type="term" value="F:ATP binding"/>
    <property type="evidence" value="ECO:0007669"/>
    <property type="project" value="UniProtKB-KW"/>
</dbReference>
<sequence>MVSEITPDLVRHLGVLARIQLDDAEVERLTGQLSAIVDNIAKVSEVATPDVPATSHPIPLENVFRADVVGEMLTTAQVLQNAPDATEDRFKVTAILGEEQ</sequence>
<dbReference type="InterPro" id="IPR003837">
    <property type="entry name" value="GatC"/>
</dbReference>
<dbReference type="PANTHER" id="PTHR15004">
    <property type="entry name" value="GLUTAMYL-TRNA(GLN) AMIDOTRANSFERASE SUBUNIT C, MITOCHONDRIAL"/>
    <property type="match status" value="1"/>
</dbReference>
<comment type="caution">
    <text evidence="2">The sequence shown here is derived from an EMBL/GenBank/DDBJ whole genome shotgun (WGS) entry which is preliminary data.</text>
</comment>
<dbReference type="NCBIfam" id="TIGR00135">
    <property type="entry name" value="gatC"/>
    <property type="match status" value="1"/>
</dbReference>
<comment type="similarity">
    <text evidence="1">Belongs to the GatC family.</text>
</comment>
<comment type="subunit">
    <text evidence="1">Heterotrimer of A, B and C subunits.</text>
</comment>
<dbReference type="EC" id="6.3.5.-" evidence="1"/>
<reference evidence="2" key="2">
    <citation type="submission" date="2023-01" db="EMBL/GenBank/DDBJ databases">
        <authorList>
            <person name="Sun Q."/>
            <person name="Evtushenko L."/>
        </authorList>
    </citation>
    <scope>NUCLEOTIDE SEQUENCE</scope>
    <source>
        <strain evidence="2">VKM Ac-1940</strain>
    </source>
</reference>
<keyword evidence="1" id="KW-0547">Nucleotide-binding</keyword>
<dbReference type="GO" id="GO:0006412">
    <property type="term" value="P:translation"/>
    <property type="evidence" value="ECO:0007669"/>
    <property type="project" value="UniProtKB-UniRule"/>
</dbReference>
<proteinExistence type="inferred from homology"/>
<dbReference type="AlphaFoldDB" id="A0A9W6HMS1"/>
<dbReference type="Pfam" id="PF02686">
    <property type="entry name" value="GatC"/>
    <property type="match status" value="1"/>
</dbReference>
<dbReference type="Proteomes" id="UP001142291">
    <property type="component" value="Unassembled WGS sequence"/>
</dbReference>